<keyword evidence="2" id="KW-0238">DNA-binding</keyword>
<comment type="caution">
    <text evidence="5">The sequence shown here is derived from an EMBL/GenBank/DDBJ whole genome shotgun (WGS) entry which is preliminary data.</text>
</comment>
<dbReference type="PROSITE" id="PS50932">
    <property type="entry name" value="HTH_LACI_2"/>
    <property type="match status" value="1"/>
</dbReference>
<evidence type="ECO:0000256" key="1">
    <source>
        <dbReference type="ARBA" id="ARBA00023015"/>
    </source>
</evidence>
<dbReference type="SUPFAM" id="SSF47413">
    <property type="entry name" value="lambda repressor-like DNA-binding domains"/>
    <property type="match status" value="1"/>
</dbReference>
<evidence type="ECO:0000256" key="2">
    <source>
        <dbReference type="ARBA" id="ARBA00023125"/>
    </source>
</evidence>
<protein>
    <submittedName>
        <fullName evidence="5">HTH-type transcriptional regulator KdgR</fullName>
    </submittedName>
</protein>
<keyword evidence="6" id="KW-1185">Reference proteome</keyword>
<dbReference type="CDD" id="cd06283">
    <property type="entry name" value="PBP1_RegR_EndR_KdgR-like"/>
    <property type="match status" value="1"/>
</dbReference>
<proteinExistence type="predicted"/>
<organism evidence="5 6">
    <name type="scientific">Lacticaseibacillus saniviri JCM 17471 = DSM 24301</name>
    <dbReference type="NCBI Taxonomy" id="1293598"/>
    <lineage>
        <taxon>Bacteria</taxon>
        <taxon>Bacillati</taxon>
        <taxon>Bacillota</taxon>
        <taxon>Bacilli</taxon>
        <taxon>Lactobacillales</taxon>
        <taxon>Lactobacillaceae</taxon>
        <taxon>Lacticaseibacillus</taxon>
    </lineage>
</organism>
<evidence type="ECO:0000259" key="4">
    <source>
        <dbReference type="PROSITE" id="PS50932"/>
    </source>
</evidence>
<dbReference type="EMBL" id="JQCE01000064">
    <property type="protein sequence ID" value="KRO15562.1"/>
    <property type="molecule type" value="Genomic_DNA"/>
</dbReference>
<dbReference type="InterPro" id="IPR028082">
    <property type="entry name" value="Peripla_BP_I"/>
</dbReference>
<evidence type="ECO:0000313" key="5">
    <source>
        <dbReference type="EMBL" id="KRO15562.1"/>
    </source>
</evidence>
<dbReference type="GO" id="GO:0003700">
    <property type="term" value="F:DNA-binding transcription factor activity"/>
    <property type="evidence" value="ECO:0007669"/>
    <property type="project" value="TreeGrafter"/>
</dbReference>
<keyword evidence="3" id="KW-0804">Transcription</keyword>
<dbReference type="GO" id="GO:0000976">
    <property type="term" value="F:transcription cis-regulatory region binding"/>
    <property type="evidence" value="ECO:0007669"/>
    <property type="project" value="TreeGrafter"/>
</dbReference>
<name>A0A0R2MXQ9_9LACO</name>
<dbReference type="SMART" id="SM00354">
    <property type="entry name" value="HTH_LACI"/>
    <property type="match status" value="1"/>
</dbReference>
<dbReference type="Pfam" id="PF13377">
    <property type="entry name" value="Peripla_BP_3"/>
    <property type="match status" value="1"/>
</dbReference>
<dbReference type="PANTHER" id="PTHR30146">
    <property type="entry name" value="LACI-RELATED TRANSCRIPTIONAL REPRESSOR"/>
    <property type="match status" value="1"/>
</dbReference>
<dbReference type="InterPro" id="IPR046335">
    <property type="entry name" value="LacI/GalR-like_sensor"/>
</dbReference>
<dbReference type="Gene3D" id="1.10.260.40">
    <property type="entry name" value="lambda repressor-like DNA-binding domains"/>
    <property type="match status" value="1"/>
</dbReference>
<dbReference type="Gene3D" id="3.40.50.2300">
    <property type="match status" value="2"/>
</dbReference>
<dbReference type="PANTHER" id="PTHR30146:SF145">
    <property type="entry name" value="RIBOSE OPERON REPRESSOR"/>
    <property type="match status" value="1"/>
</dbReference>
<dbReference type="InterPro" id="IPR010982">
    <property type="entry name" value="Lambda_DNA-bd_dom_sf"/>
</dbReference>
<gene>
    <name evidence="5" type="ORF">IV56_GL002331</name>
</gene>
<dbReference type="Pfam" id="PF00356">
    <property type="entry name" value="LacI"/>
    <property type="match status" value="1"/>
</dbReference>
<dbReference type="STRING" id="1293598.IV56_GL002331"/>
<dbReference type="AlphaFoldDB" id="A0A0R2MXQ9"/>
<evidence type="ECO:0000313" key="6">
    <source>
        <dbReference type="Proteomes" id="UP000050969"/>
    </source>
</evidence>
<evidence type="ECO:0000256" key="3">
    <source>
        <dbReference type="ARBA" id="ARBA00023163"/>
    </source>
</evidence>
<dbReference type="RefSeq" id="WP_056993312.1">
    <property type="nucleotide sequence ID" value="NZ_JQCE01000064.1"/>
</dbReference>
<dbReference type="CDD" id="cd01392">
    <property type="entry name" value="HTH_LacI"/>
    <property type="match status" value="1"/>
</dbReference>
<reference evidence="5 6" key="1">
    <citation type="journal article" date="2015" name="Genome Announc.">
        <title>Expanding the biotechnology potential of lactobacilli through comparative genomics of 213 strains and associated genera.</title>
        <authorList>
            <person name="Sun Z."/>
            <person name="Harris H.M."/>
            <person name="McCann A."/>
            <person name="Guo C."/>
            <person name="Argimon S."/>
            <person name="Zhang W."/>
            <person name="Yang X."/>
            <person name="Jeffery I.B."/>
            <person name="Cooney J.C."/>
            <person name="Kagawa T.F."/>
            <person name="Liu W."/>
            <person name="Song Y."/>
            <person name="Salvetti E."/>
            <person name="Wrobel A."/>
            <person name="Rasinkangas P."/>
            <person name="Parkhill J."/>
            <person name="Rea M.C."/>
            <person name="O'Sullivan O."/>
            <person name="Ritari J."/>
            <person name="Douillard F.P."/>
            <person name="Paul Ross R."/>
            <person name="Yang R."/>
            <person name="Briner A.E."/>
            <person name="Felis G.E."/>
            <person name="de Vos W.M."/>
            <person name="Barrangou R."/>
            <person name="Klaenhammer T.R."/>
            <person name="Caufield P.W."/>
            <person name="Cui Y."/>
            <person name="Zhang H."/>
            <person name="O'Toole P.W."/>
        </authorList>
    </citation>
    <scope>NUCLEOTIDE SEQUENCE [LARGE SCALE GENOMIC DNA]</scope>
    <source>
        <strain evidence="5 6">DSM 24301</strain>
    </source>
</reference>
<dbReference type="Proteomes" id="UP000050969">
    <property type="component" value="Unassembled WGS sequence"/>
</dbReference>
<dbReference type="PATRIC" id="fig|1293598.4.peg.2434"/>
<keyword evidence="1" id="KW-0805">Transcription regulation</keyword>
<sequence>MPKVTISTIADAAGVSKATVSRYLNGHFERMSSETKQKIAAVIKQFDYYPNRQASSLKSSRTHLIGVVAADISNIYSTLLIKGINEVARTDHNQIMIGDAGDRLEQEREVLQLLLSQNVDGIILQPQSADPAAYQFITAANTPMVMVDRLTQPLSWPTVTSTDYRSSFELAQHVVAKYNEIAVFSNPIQLASPRSLRYQAFVDAAAEKGAHVILVETTGTRMAPLADYWRTHKEQHPAIFSTNGRLLMAVLQWLQDNAIQYPKQVGICGYDDWDWASLAGPGISSVAQHPTAIGAVAMHQLMAQIDGETLPALDQQVPATVNIRHSL</sequence>
<dbReference type="InterPro" id="IPR000843">
    <property type="entry name" value="HTH_LacI"/>
</dbReference>
<dbReference type="SUPFAM" id="SSF53822">
    <property type="entry name" value="Periplasmic binding protein-like I"/>
    <property type="match status" value="1"/>
</dbReference>
<feature type="domain" description="HTH lacI-type" evidence="4">
    <location>
        <begin position="4"/>
        <end position="59"/>
    </location>
</feature>
<accession>A0A0R2MXQ9</accession>